<dbReference type="InterPro" id="IPR041466">
    <property type="entry name" value="Dynein_AAA5_ext"/>
</dbReference>
<dbReference type="Gene3D" id="1.20.58.1120">
    <property type="match status" value="1"/>
</dbReference>
<dbReference type="FunFam" id="1.20.920.30:FF:000002">
    <property type="entry name" value="Dynein axonemal heavy chain 3"/>
    <property type="match status" value="1"/>
</dbReference>
<dbReference type="Gene3D" id="1.20.140.100">
    <property type="entry name" value="Dynein heavy chain, N-terminal domain 2"/>
    <property type="match status" value="1"/>
</dbReference>
<evidence type="ECO:0000256" key="10">
    <source>
        <dbReference type="ARBA" id="ARBA00023017"/>
    </source>
</evidence>
<dbReference type="GO" id="GO:0003341">
    <property type="term" value="P:cilium movement"/>
    <property type="evidence" value="ECO:0007669"/>
    <property type="project" value="UniProtKB-ARBA"/>
</dbReference>
<dbReference type="Pfam" id="PF03028">
    <property type="entry name" value="Dynein_heavy"/>
    <property type="match status" value="1"/>
</dbReference>
<evidence type="ECO:0000256" key="8">
    <source>
        <dbReference type="ARBA" id="ARBA00022840"/>
    </source>
</evidence>
<dbReference type="Gene3D" id="3.10.490.20">
    <property type="match status" value="1"/>
</dbReference>
<feature type="domain" description="AAA+ ATPase" evidence="22">
    <location>
        <begin position="1282"/>
        <end position="1421"/>
    </location>
</feature>
<keyword evidence="14" id="KW-0206">Cytoskeleton</keyword>
<dbReference type="FunFam" id="3.20.180.20:FF:000003">
    <property type="entry name" value="Dynein heavy chain 12, axonemal"/>
    <property type="match status" value="1"/>
</dbReference>
<keyword evidence="9" id="KW-0282">Flagellum</keyword>
<dbReference type="Pfam" id="PF12780">
    <property type="entry name" value="AAA_8"/>
    <property type="match status" value="1"/>
</dbReference>
<sequence length="3907" mass="448288">MNSKKSVKSSQSNAGTSKPSQVLQGVIGSKANSNYNRMKIWRQLNTPESSSDVHKPNIFSLPEKLLKHSAKLTPHEKKKKKTIKKVKSYTVVRKEREEFRRKLVKLIISSEEEIARDDGTFPDAQEKEVMRYYYYIKHGIDTVHVSPIDKRVLNRVLKLIPKNLTKYTGLLETITAEMKEDYITAVKKAVIDFVLGDALTKNINKQERSQYLQELKEISMKWRHRFEENRLKIKRTLFAINPCLSQILEIWYTSFKDMSYVDMKKIIEKGQAYDLAEFTTTIMKQIEDAKVKLQEKWFGAIQNIISRMSKKKLVPEPSKPRLLKRFYNSVAALMTQQLQEMCIRSLTSYTFYICDVGQSNQGFRLTILLEDEDTLSFSPHFTKFRYELIRMIDVIVKAGTSFPRIESKIFMDATNNEEFLKPAIPLDMIESSRLKIHEMLQEQRIGPELRMQDFDDFMDLMNGKNIEEIEDFIKNNPKFEDYCELIEHYKRVEHNISRKVNGVVTMGLYEFHREGLIDTLESLARLMQKELIARVTSDQQSAMSNLTLQYEDISAKLLSTPKDTKNLMEMKDYASKTEDETIPEMEDQLRLNLQQLLYLTDYTILTPLEIKLNTNTFLWYLKMPSVFDDHKKIIAEKVIEYQELLKKRIEYFKKDLELYWEQVQEYYKWGDIKKLSKYKKKSTVLDKKLMQAMQKIDDINEEETAYGWDESQYPLRKQCADKLLPYKKLFDAGQEFMDKHDLWMHTQVGTYEPESIEDTIGNLYRAVANLEKKFSDSISTQRLATGIKNSIDEFKVHLPLINTLGNPGMKDRHWEQVSEIIGFPIKKSPDMTLEKVIDYGLAEYVSKFESISESATKENNLEKGMSKMISEWGDIKFLVNPYRDTGTFILATVDDIQVLLDDHIIKTQTMKGSPYIKPFEKEIVAWEKKLMLLQDILDDWLKVQATWMYLEPIFGSPDIQSQMPEEGRRFSAVDKIWKDLMRAVYSDTQVLSVLEIDKMSDKLKKCYGLLEQIQKGLNEYLEKKRLYFPRFFFLSNDELLEILSETKDPTRVQPHLKKCFEGISTLNFTESLDVTLMRSSEGEEVILDDVISTSKARGQVEKWLLELEKAMKKSIRNQIMMSLNAYLKSIRHEWVLQWPGQCIQSISVTYWTIEVTECFTKDNPIHELTKYLDKCNDQISHIVSLVRGKLLLQNRITLGALVVLDVHSRDVLIDLINQKTTKDDDFNWLCQLRYYIENDDLVTRMINSSLDYGYEYLGNTTRLVITPLTDRCYRTLFGALHLHLGGAPEGPAGTGKTETTKDLAKAVAKQCVVFNCSDGLDYIALGKFFKGLASCGAWSCFDEFNRIDLEVLSVVAQQILTIQRGINSGSKSLMFEGTMLQLDPSCAVFITMNPGYAGRSELPDNLKSLFRSVAMMVPDYALISEIELYSYGFLNARPMAVKIVATYRLCSEQLSSQPHYDYGMRAVKSVLKAAGALKLKYPNESEDVLILRSIKDVNLAKFLNHDVPLFQGIASDLFPGVVLPKSDYEVFNKAVEDVCVENNIQCTEVFLEKVQQLYEMILVRHGLMIVGMPFGGKTTAYRMLALALGVIEERGGMDEHKAIFTVINPKSITMGQLYGQFDLISHEWSDGILAVSYRQFAVSSTLDRKWLIFDGPVDAIWIENMNTVLDDNKKLCLMSGEIIQLAPTTNLVFEPMDLEAASPATVSRCGMIYMEPSALGWKPLLDSWMNELPKSFHTVNRQVILQLFNRFCPILLWFIRKGGLKEMTPTNDSNLVRSVMNLFDCFTDDFRVDPSLTTDKDKDASVKEVEIRAQIEGIFFFSCIWALGGSLFQESREKFSEVFRALFEKNFPEELIEKFKIPEHVQVSPLQKPFIFPIPKAGSVFDYRYIKEGKGKWRLWSDDMQQADAIPRDKPVNQIIVPTVETVRTSALLDLLVKHSKHLLIVGPTGTGKSVYVNDFLLKKNDTSVFKPLLISFSAQTTANQTQDIIMSKLDKRRKGIFGPPQGQKCVIFVDDVSMPMKETYGAQPPIELLRMWFDHNIWYDRKENVAMRLIDIQLVCAMGPPSTGNTVTPRFARHFNTLVINEFDEQTLTTIFSKIVLWHLDTRGFSKEFDPCIDEIVSSTLTIYQEARKFLLPTPTKCHYLFNLRDFSRVIQGVLLSVPEGTETIDTMRRLWAHEILRVYGDRLVDDNDRDWLFKMIYNVMKETMNVDPEELFARLKEPKQDLSESDLRKLLFCDFTNPKADNKLYLEVEELEQLRYTVEAYLVEFNNMSKKPMNLVLFRFAIEHLSRICRILKPPRSHALLIGVGGSGKQSLTRLAAHINDYETFQVEISRQYGMMEWHEDIKAIARKVSTSENQGAFLFTDIQIKEEAFLEDVSYLLNTGEVPNLFNLEEKNEILEKMRQIDRAKDKSIQTDGSPVALFNMFVQLVREQLHVVLSMSPIGNALRNRIRKFPAIVNCCTIDLFQAWPEDALLAVASRFLSTVELTDLERPVCIDMCMEFHTSTRILSEQFYLRLNRHNYVTPTSYLELIHTFKTLLENKRNETKTARTRYITGIDQLEIASRQIDILKANLEELQPSLKLAAETVAKQLVQVQKDQDAANAKREQVMIDEAAALEQATVANAIKEECDEKLAEAIPKLEEANAALQTLTSQDISLVKTMKSPPVVVKIVMEGICIMKDVKPERIPNPSGVGVIEDYWAASKKVLTDIKFLDSLLNFDKDNIPPRVITKVQERVLSNENFDPDKVKAASAACEGMCRWISAIVEYDKVIRVVAPKRAALEEAQANYNSAMSLLTAKKQQLAGLEANLAELKRQLDAQIAIQNEKQASVEMCTKQLERATELIGGLGGEGTRWSVAADKLGEIYETLTGDVLIASGVVSYLGPFTSDFRAQQIKEWRDKCVEMGIPCATNFPLQNVLGDPVLIRSWNIFGLPSDSFSIESAIILNNARRWPLMIDPQGQANKWIKNMEKGNRLGIIRLSQPDYTRVLENSILFGLPVLLENIGEDIDPILEPVLLKQTFKQGGALVIKLGDSIIEYNDSFRLYITTKLRNPHYMPEVAVKVTMLNFMITPDGLQDQLLAITVARERPDLEAEKNQLILANIDPMYQYSLAWFVNLFTNAIDNTEKVDDLDQRLSELTSYFTYSLYVNICRSLFERDKLLFSLLLTINLIRNEGKIDQDEWMFLLTGGVGLQNLIAKPADWIPTKAWDEICRLSKFQSFIGLDESVAKDNKAWEEFFNSDAPQAMPLPNKWNELGEFHKILILRSFRPDKLVPAIRDYVTLVMGNKFTEPPSFDLPASYDDSQCCIPLIFILTPGADPIATLLKFADDQGYGANRLFSLSLGQGQGPIATKMIDEGTKYGNWVILQNCHLAKSWMPTLEKICEGFLPDTTHIDFRLWLTSYPSEDFPVVVLQNGVKMTNEPPKGLKNNILRSFQSDPINDPEWYESNKQSKDFKRLLFSLCFFHGVVQERRAFGPIGWNIGYEFNETDLRISVRQLMMFLNQYDEIQYIALRYLTGECNYGGRVTDDWDRRCLNTILSYYYARDVLEDDGYKFDETGNYYAPKVTEYDEFVGFIKKLPMISRPGIFGLHENADIIKDQQETASLLTNILKTQVTSDGAGASKSEKLVIEVSMDILSKLPKEFDIDKANEKYPTSYHQSMNTVLVQEMGRFNDLLKRIRISLITVTQAVKGLISITPDVEKVVSSIVTTKIPEFWAKKSYPSLKPLGSYITDFLARLEFLQKWMDNGPSDTFWLSGFFFTQAFLTGAQQNFARKYSIPIDLLVFDYNILSSDDVNSAPDDGVYVYGLFLEGARWNREKHCLSESLTRILHDKMPMIWLKPIKKDDVKSKHSYICPVYKTAERRGILSTTGHSTNFVIAMDLPCAPETKPEHWTMRGCALLCQLSE</sequence>
<keyword evidence="8" id="KW-0067">ATP-binding</keyword>
<dbReference type="STRING" id="568069.A0A1J1I071"/>
<dbReference type="Pfam" id="PF17852">
    <property type="entry name" value="Dynein_AAA_lid"/>
    <property type="match status" value="1"/>
</dbReference>
<dbReference type="Gene3D" id="1.10.8.1220">
    <property type="match status" value="1"/>
</dbReference>
<dbReference type="InterPro" id="IPR004273">
    <property type="entry name" value="Dynein_heavy_D6_P-loop"/>
</dbReference>
<dbReference type="Proteomes" id="UP000183832">
    <property type="component" value="Unassembled WGS sequence"/>
</dbReference>
<dbReference type="FunFam" id="1.10.8.720:FF:000001">
    <property type="entry name" value="dynein heavy chain 7, axonemal"/>
    <property type="match status" value="1"/>
</dbReference>
<dbReference type="Pfam" id="PF12775">
    <property type="entry name" value="AAA_7"/>
    <property type="match status" value="1"/>
</dbReference>
<keyword evidence="11 20" id="KW-0175">Coiled coil</keyword>
<dbReference type="FunFam" id="3.40.50.300:FF:001328">
    <property type="entry name" value="Dynein heavy chain 6, axonemal"/>
    <property type="match status" value="1"/>
</dbReference>
<dbReference type="Gene3D" id="3.40.50.300">
    <property type="entry name" value="P-loop containing nucleotide triphosphate hydrolases"/>
    <property type="match status" value="5"/>
</dbReference>
<dbReference type="Pfam" id="PF08393">
    <property type="entry name" value="DHC_N2"/>
    <property type="match status" value="1"/>
</dbReference>
<evidence type="ECO:0000256" key="15">
    <source>
        <dbReference type="ARBA" id="ARBA00023273"/>
    </source>
</evidence>
<keyword evidence="13" id="KW-0505">Motor protein</keyword>
<dbReference type="Pfam" id="PF12777">
    <property type="entry name" value="MT"/>
    <property type="match status" value="1"/>
</dbReference>
<evidence type="ECO:0000256" key="16">
    <source>
        <dbReference type="ARBA" id="ARBA00062885"/>
    </source>
</evidence>
<dbReference type="Pfam" id="PF12781">
    <property type="entry name" value="AAA_9"/>
    <property type="match status" value="1"/>
</dbReference>
<dbReference type="FunFam" id="1.10.8.710:FF:000004">
    <property type="entry name" value="Dynein axonemal heavy chain 6"/>
    <property type="match status" value="1"/>
</dbReference>
<dbReference type="Gene3D" id="1.10.8.720">
    <property type="entry name" value="Region D6 of dynein motor"/>
    <property type="match status" value="1"/>
</dbReference>
<keyword evidence="24" id="KW-1185">Reference proteome</keyword>
<dbReference type="FunFam" id="1.10.472.130:FF:000005">
    <property type="entry name" value="Dynein axonemal heavy chain 7"/>
    <property type="match status" value="1"/>
</dbReference>
<evidence type="ECO:0000256" key="17">
    <source>
        <dbReference type="ARBA" id="ARBA00071816"/>
    </source>
</evidence>
<feature type="compositionally biased region" description="Low complexity" evidence="21">
    <location>
        <begin position="1"/>
        <end position="12"/>
    </location>
</feature>
<dbReference type="GO" id="GO:0045505">
    <property type="term" value="F:dynein intermediate chain binding"/>
    <property type="evidence" value="ECO:0007669"/>
    <property type="project" value="InterPro"/>
</dbReference>
<dbReference type="Gene3D" id="1.20.920.30">
    <property type="match status" value="1"/>
</dbReference>
<evidence type="ECO:0000259" key="22">
    <source>
        <dbReference type="SMART" id="SM00382"/>
    </source>
</evidence>
<evidence type="ECO:0000256" key="14">
    <source>
        <dbReference type="ARBA" id="ARBA00023212"/>
    </source>
</evidence>
<dbReference type="InterPro" id="IPR035706">
    <property type="entry name" value="AAA_9"/>
</dbReference>
<evidence type="ECO:0000256" key="4">
    <source>
        <dbReference type="ARBA" id="ARBA00022490"/>
    </source>
</evidence>
<keyword evidence="12" id="KW-0969">Cilium</keyword>
<dbReference type="Gene3D" id="3.20.180.20">
    <property type="entry name" value="Dynein heavy chain, N-terminal domain 2"/>
    <property type="match status" value="1"/>
</dbReference>
<dbReference type="InterPro" id="IPR043157">
    <property type="entry name" value="Dynein_AAA1S"/>
</dbReference>
<evidence type="ECO:0000256" key="12">
    <source>
        <dbReference type="ARBA" id="ARBA00023069"/>
    </source>
</evidence>
<dbReference type="InterPro" id="IPR042219">
    <property type="entry name" value="AAA_lid_11_sf"/>
</dbReference>
<evidence type="ECO:0000313" key="24">
    <source>
        <dbReference type="Proteomes" id="UP000183832"/>
    </source>
</evidence>
<dbReference type="SUPFAM" id="SSF52540">
    <property type="entry name" value="P-loop containing nucleoside triphosphate hydrolases"/>
    <property type="match status" value="4"/>
</dbReference>
<evidence type="ECO:0000256" key="20">
    <source>
        <dbReference type="SAM" id="Coils"/>
    </source>
</evidence>
<dbReference type="FunFam" id="1.20.140.100:FF:000004">
    <property type="entry name" value="Dynein axonemal heavy chain 6"/>
    <property type="match status" value="1"/>
</dbReference>
<feature type="coiled-coil region" evidence="20">
    <location>
        <begin position="2784"/>
        <end position="2825"/>
    </location>
</feature>
<dbReference type="Gene3D" id="1.20.920.20">
    <property type="match status" value="1"/>
</dbReference>
<dbReference type="FunFam" id="1.20.920.20:FF:000006">
    <property type="entry name" value="Dynein, axonemal, heavy chain 6"/>
    <property type="match status" value="1"/>
</dbReference>
<keyword evidence="5" id="KW-0493">Microtubule</keyword>
<dbReference type="FunFam" id="1.20.1270.280:FF:000001">
    <property type="entry name" value="dynein heavy chain 7, axonemal"/>
    <property type="match status" value="1"/>
</dbReference>
<dbReference type="FunFam" id="3.40.50.300:FF:000044">
    <property type="entry name" value="Dynein heavy chain 5, axonemal"/>
    <property type="match status" value="1"/>
</dbReference>
<evidence type="ECO:0000256" key="6">
    <source>
        <dbReference type="ARBA" id="ARBA00022737"/>
    </source>
</evidence>
<keyword evidence="10" id="KW-0243">Dynein</keyword>
<dbReference type="GO" id="GO:0031514">
    <property type="term" value="C:motile cilium"/>
    <property type="evidence" value="ECO:0007669"/>
    <property type="project" value="UniProtKB-SubCell"/>
</dbReference>
<dbReference type="FunFam" id="3.40.50.300:FF:000362">
    <property type="entry name" value="Dynein, axonemal, heavy chain 6"/>
    <property type="match status" value="1"/>
</dbReference>
<dbReference type="Pfam" id="PF18198">
    <property type="entry name" value="AAA_lid_11"/>
    <property type="match status" value="1"/>
</dbReference>
<dbReference type="FunFam" id="3.40.50.300:FF:002141">
    <property type="entry name" value="Dynein heavy chain"/>
    <property type="match status" value="1"/>
</dbReference>
<dbReference type="InterPro" id="IPR042222">
    <property type="entry name" value="Dynein_2_N"/>
</dbReference>
<dbReference type="GO" id="GO:0008569">
    <property type="term" value="F:minus-end-directed microtubule motor activity"/>
    <property type="evidence" value="ECO:0007669"/>
    <property type="project" value="InterPro"/>
</dbReference>
<dbReference type="InterPro" id="IPR026983">
    <property type="entry name" value="DHC"/>
</dbReference>
<evidence type="ECO:0000256" key="5">
    <source>
        <dbReference type="ARBA" id="ARBA00022701"/>
    </source>
</evidence>
<evidence type="ECO:0000256" key="18">
    <source>
        <dbReference type="ARBA" id="ARBA00078543"/>
    </source>
</evidence>
<dbReference type="SMART" id="SM00382">
    <property type="entry name" value="AAA"/>
    <property type="match status" value="2"/>
</dbReference>
<feature type="region of interest" description="Disordered" evidence="21">
    <location>
        <begin position="1"/>
        <end position="29"/>
    </location>
</feature>
<dbReference type="InterPro" id="IPR024743">
    <property type="entry name" value="Dynein_HC_stalk"/>
</dbReference>
<dbReference type="InterPro" id="IPR024317">
    <property type="entry name" value="Dynein_heavy_chain_D4_dom"/>
</dbReference>
<evidence type="ECO:0000256" key="13">
    <source>
        <dbReference type="ARBA" id="ARBA00023175"/>
    </source>
</evidence>
<gene>
    <name evidence="23" type="primary">putative Dynein heavy chain 7</name>
    <name evidence="23" type="ORF">CLUMA_CG007190</name>
</gene>
<feature type="compositionally biased region" description="Polar residues" evidence="21">
    <location>
        <begin position="13"/>
        <end position="23"/>
    </location>
</feature>
<evidence type="ECO:0000313" key="23">
    <source>
        <dbReference type="EMBL" id="CRK93661.1"/>
    </source>
</evidence>
<dbReference type="InterPro" id="IPR042228">
    <property type="entry name" value="Dynein_linker_3"/>
</dbReference>
<dbReference type="InterPro" id="IPR041228">
    <property type="entry name" value="Dynein_C"/>
</dbReference>
<dbReference type="FunFam" id="1.10.287.2620:FF:000002">
    <property type="entry name" value="Dynein heavy chain 2, axonemal"/>
    <property type="match status" value="1"/>
</dbReference>
<evidence type="ECO:0000256" key="1">
    <source>
        <dbReference type="ARBA" id="ARBA00004230"/>
    </source>
</evidence>
<dbReference type="FunFam" id="1.10.8.1220:FF:000001">
    <property type="entry name" value="Dynein axonemal heavy chain 5"/>
    <property type="match status" value="1"/>
</dbReference>
<dbReference type="EMBL" id="CVRI01000037">
    <property type="protein sequence ID" value="CRK93661.1"/>
    <property type="molecule type" value="Genomic_DNA"/>
</dbReference>
<dbReference type="OrthoDB" id="447173at2759"/>
<dbReference type="InterPro" id="IPR041658">
    <property type="entry name" value="AAA_lid_11"/>
</dbReference>
<keyword evidence="7" id="KW-0547">Nucleotide-binding</keyword>
<evidence type="ECO:0000256" key="3">
    <source>
        <dbReference type="ARBA" id="ARBA00008887"/>
    </source>
</evidence>
<dbReference type="GO" id="GO:0005874">
    <property type="term" value="C:microtubule"/>
    <property type="evidence" value="ECO:0007669"/>
    <property type="project" value="UniProtKB-KW"/>
</dbReference>
<organism evidence="23 24">
    <name type="scientific">Clunio marinus</name>
    <dbReference type="NCBI Taxonomy" id="568069"/>
    <lineage>
        <taxon>Eukaryota</taxon>
        <taxon>Metazoa</taxon>
        <taxon>Ecdysozoa</taxon>
        <taxon>Arthropoda</taxon>
        <taxon>Hexapoda</taxon>
        <taxon>Insecta</taxon>
        <taxon>Pterygota</taxon>
        <taxon>Neoptera</taxon>
        <taxon>Endopterygota</taxon>
        <taxon>Diptera</taxon>
        <taxon>Nematocera</taxon>
        <taxon>Chironomoidea</taxon>
        <taxon>Chironomidae</taxon>
        <taxon>Clunio</taxon>
    </lineage>
</organism>
<dbReference type="Gene3D" id="1.10.287.2620">
    <property type="match status" value="1"/>
</dbReference>
<dbReference type="PANTHER" id="PTHR22878:SF66">
    <property type="entry name" value="DYNEIN AXONEMAL HEAVY CHAIN 7"/>
    <property type="match status" value="1"/>
</dbReference>
<keyword evidence="15" id="KW-0966">Cell projection</keyword>
<dbReference type="Pfam" id="PF18199">
    <property type="entry name" value="Dynein_C"/>
    <property type="match status" value="1"/>
</dbReference>
<evidence type="ECO:0000256" key="19">
    <source>
        <dbReference type="ARBA" id="ARBA00082102"/>
    </source>
</evidence>
<evidence type="ECO:0000256" key="11">
    <source>
        <dbReference type="ARBA" id="ARBA00023054"/>
    </source>
</evidence>
<dbReference type="InterPro" id="IPR043160">
    <property type="entry name" value="Dynein_C_barrel"/>
</dbReference>
<dbReference type="InterPro" id="IPR035699">
    <property type="entry name" value="AAA_6"/>
</dbReference>
<protein>
    <recommendedName>
        <fullName evidence="17">Dynein axonemal heavy chain 7</fullName>
    </recommendedName>
    <alternativeName>
        <fullName evidence="19">Axonemal beta dynein heavy chain 7</fullName>
    </alternativeName>
    <alternativeName>
        <fullName evidence="18">Ciliary dynein heavy chain 7</fullName>
    </alternativeName>
</protein>
<proteinExistence type="inferred from homology"/>
<evidence type="ECO:0000256" key="7">
    <source>
        <dbReference type="ARBA" id="ARBA00022741"/>
    </source>
</evidence>
<dbReference type="InterPro" id="IPR003593">
    <property type="entry name" value="AAA+_ATPase"/>
</dbReference>
<comment type="subcellular location">
    <subcellularLocation>
        <location evidence="1">Cell projection</location>
        <location evidence="1">Cilium</location>
        <location evidence="1">Flagellum</location>
    </subcellularLocation>
    <subcellularLocation>
        <location evidence="2">Cytoplasm</location>
        <location evidence="2">Cytoskeleton</location>
        <location evidence="2">Cilium axoneme</location>
    </subcellularLocation>
</comment>
<comment type="subunit">
    <text evidence="16">The dynein complex consists of at least two heavy chains and a number of intermediate and light chains.</text>
</comment>
<name>A0A1J1I071_9DIPT</name>
<dbReference type="InterPro" id="IPR027417">
    <property type="entry name" value="P-loop_NTPase"/>
</dbReference>
<feature type="domain" description="AAA+ ATPase" evidence="22">
    <location>
        <begin position="1939"/>
        <end position="2086"/>
    </location>
</feature>
<dbReference type="GO" id="GO:0005858">
    <property type="term" value="C:axonemal dynein complex"/>
    <property type="evidence" value="ECO:0007669"/>
    <property type="project" value="UniProtKB-ARBA"/>
</dbReference>
<reference evidence="23 24" key="1">
    <citation type="submission" date="2015-04" db="EMBL/GenBank/DDBJ databases">
        <authorList>
            <person name="Syromyatnikov M.Y."/>
            <person name="Popov V.N."/>
        </authorList>
    </citation>
    <scope>NUCLEOTIDE SEQUENCE [LARGE SCALE GENOMIC DNA]</scope>
</reference>
<dbReference type="Pfam" id="PF17857">
    <property type="entry name" value="AAA_lid_1"/>
    <property type="match status" value="1"/>
</dbReference>
<accession>A0A1J1I071</accession>
<dbReference type="Gene3D" id="1.10.472.130">
    <property type="match status" value="1"/>
</dbReference>
<dbReference type="GO" id="GO:0051959">
    <property type="term" value="F:dynein light intermediate chain binding"/>
    <property type="evidence" value="ECO:0007669"/>
    <property type="project" value="InterPro"/>
</dbReference>
<evidence type="ECO:0000256" key="9">
    <source>
        <dbReference type="ARBA" id="ARBA00022846"/>
    </source>
</evidence>
<dbReference type="InterPro" id="IPR041589">
    <property type="entry name" value="DNAH3_AAA_lid_1"/>
</dbReference>
<dbReference type="Gene3D" id="1.20.1270.280">
    <property type="match status" value="1"/>
</dbReference>
<dbReference type="FunFam" id="1.20.58.1120:FF:000001">
    <property type="entry name" value="dynein heavy chain 2, axonemal"/>
    <property type="match status" value="1"/>
</dbReference>
<dbReference type="Pfam" id="PF12774">
    <property type="entry name" value="AAA_6"/>
    <property type="match status" value="1"/>
</dbReference>
<keyword evidence="4" id="KW-0963">Cytoplasm</keyword>
<comment type="similarity">
    <text evidence="3">Belongs to the dynein heavy chain family.</text>
</comment>
<evidence type="ECO:0000256" key="21">
    <source>
        <dbReference type="SAM" id="MobiDB-lite"/>
    </source>
</evidence>
<dbReference type="Gene3D" id="1.10.8.710">
    <property type="match status" value="1"/>
</dbReference>
<dbReference type="FunFam" id="3.40.50.300:FF:000223">
    <property type="entry name" value="Dynein heavy chain 3, axonemal"/>
    <property type="match status" value="1"/>
</dbReference>
<dbReference type="InterPro" id="IPR013602">
    <property type="entry name" value="Dynein_heavy_linker"/>
</dbReference>
<dbReference type="FunFam" id="3.10.490.20:FF:000001">
    <property type="entry name" value="dynein heavy chain 7, axonemal"/>
    <property type="match status" value="1"/>
</dbReference>
<keyword evidence="6" id="KW-0677">Repeat</keyword>
<evidence type="ECO:0000256" key="2">
    <source>
        <dbReference type="ARBA" id="ARBA00004430"/>
    </source>
</evidence>
<dbReference type="GO" id="GO:0005524">
    <property type="term" value="F:ATP binding"/>
    <property type="evidence" value="ECO:0007669"/>
    <property type="project" value="UniProtKB-KW"/>
</dbReference>
<dbReference type="PANTHER" id="PTHR22878">
    <property type="entry name" value="DYNEIN HEAVY CHAIN 6, AXONEMAL-LIKE-RELATED"/>
    <property type="match status" value="1"/>
</dbReference>